<dbReference type="EMBL" id="BQNB010010192">
    <property type="protein sequence ID" value="GJS73918.1"/>
    <property type="molecule type" value="Genomic_DNA"/>
</dbReference>
<evidence type="ECO:0000313" key="3">
    <source>
        <dbReference type="Proteomes" id="UP001151760"/>
    </source>
</evidence>
<evidence type="ECO:0000313" key="2">
    <source>
        <dbReference type="EMBL" id="GJS73918.1"/>
    </source>
</evidence>
<proteinExistence type="predicted"/>
<feature type="compositionally biased region" description="Polar residues" evidence="1">
    <location>
        <begin position="278"/>
        <end position="290"/>
    </location>
</feature>
<comment type="caution">
    <text evidence="2">The sequence shown here is derived from an EMBL/GenBank/DDBJ whole genome shotgun (WGS) entry which is preliminary data.</text>
</comment>
<gene>
    <name evidence="2" type="ORF">Tco_0706759</name>
</gene>
<feature type="region of interest" description="Disordered" evidence="1">
    <location>
        <begin position="241"/>
        <end position="290"/>
    </location>
</feature>
<sequence>MLKKFGLEDSKPTKMPMSMEIKLTKDDEADSVDSSKYRVQTMEQQLTLLCDIDPMMDDVKVLARCYRIGNFGVDKPSVSNCLFGTKLYLNVNIPEIVAFKQRYLHNDGEDEKNHGISLYSPVKKEVTIEESMKQLCMPKYTRSTMKMGGLTLAAKDVLGIITYQAPKGFLNKLWWSCKRTMKLIEAVGPKYKVIVRVIDETCSASLLLFDDMIHKLVKMMSENPEFIKHFKKDFITEDDDDDVLETPAPTVVTPPSPKGKEVASSTLVNAGNGDHQSDMSASFEGSNGNGKRTVIDLDEYDEEATTANIAKK</sequence>
<dbReference type="Proteomes" id="UP001151760">
    <property type="component" value="Unassembled WGS sequence"/>
</dbReference>
<reference evidence="2" key="1">
    <citation type="journal article" date="2022" name="Int. J. Mol. Sci.">
        <title>Draft Genome of Tanacetum Coccineum: Genomic Comparison of Closely Related Tanacetum-Family Plants.</title>
        <authorList>
            <person name="Yamashiro T."/>
            <person name="Shiraishi A."/>
            <person name="Nakayama K."/>
            <person name="Satake H."/>
        </authorList>
    </citation>
    <scope>NUCLEOTIDE SEQUENCE</scope>
</reference>
<protein>
    <submittedName>
        <fullName evidence="2">Uncharacterized protein</fullName>
    </submittedName>
</protein>
<reference evidence="2" key="2">
    <citation type="submission" date="2022-01" db="EMBL/GenBank/DDBJ databases">
        <authorList>
            <person name="Yamashiro T."/>
            <person name="Shiraishi A."/>
            <person name="Satake H."/>
            <person name="Nakayama K."/>
        </authorList>
    </citation>
    <scope>NUCLEOTIDE SEQUENCE</scope>
</reference>
<name>A0ABQ4Y8B1_9ASTR</name>
<accession>A0ABQ4Y8B1</accession>
<dbReference type="Gene3D" id="2.40.50.140">
    <property type="entry name" value="Nucleic acid-binding proteins"/>
    <property type="match status" value="1"/>
</dbReference>
<organism evidence="2 3">
    <name type="scientific">Tanacetum coccineum</name>
    <dbReference type="NCBI Taxonomy" id="301880"/>
    <lineage>
        <taxon>Eukaryota</taxon>
        <taxon>Viridiplantae</taxon>
        <taxon>Streptophyta</taxon>
        <taxon>Embryophyta</taxon>
        <taxon>Tracheophyta</taxon>
        <taxon>Spermatophyta</taxon>
        <taxon>Magnoliopsida</taxon>
        <taxon>eudicotyledons</taxon>
        <taxon>Gunneridae</taxon>
        <taxon>Pentapetalae</taxon>
        <taxon>asterids</taxon>
        <taxon>campanulids</taxon>
        <taxon>Asterales</taxon>
        <taxon>Asteraceae</taxon>
        <taxon>Asteroideae</taxon>
        <taxon>Anthemideae</taxon>
        <taxon>Anthemidinae</taxon>
        <taxon>Tanacetum</taxon>
    </lineage>
</organism>
<keyword evidence="3" id="KW-1185">Reference proteome</keyword>
<evidence type="ECO:0000256" key="1">
    <source>
        <dbReference type="SAM" id="MobiDB-lite"/>
    </source>
</evidence>
<dbReference type="InterPro" id="IPR012340">
    <property type="entry name" value="NA-bd_OB-fold"/>
</dbReference>